<dbReference type="EMBL" id="ADMC01000023">
    <property type="protein sequence ID" value="EHP47231.1"/>
    <property type="molecule type" value="Genomic_DNA"/>
</dbReference>
<dbReference type="SUPFAM" id="SSF116726">
    <property type="entry name" value="TrkA C-terminal domain-like"/>
    <property type="match status" value="2"/>
</dbReference>
<evidence type="ECO:0000259" key="8">
    <source>
        <dbReference type="PROSITE" id="PS51202"/>
    </source>
</evidence>
<comment type="caution">
    <text evidence="9">The sequence shown here is derived from an EMBL/GenBank/DDBJ whole genome shotgun (WGS) entry which is preliminary data.</text>
</comment>
<evidence type="ECO:0000256" key="2">
    <source>
        <dbReference type="ARBA" id="ARBA00022448"/>
    </source>
</evidence>
<dbReference type="STRING" id="742817.HMPREF9449_01838"/>
<dbReference type="NCBIfam" id="NF007039">
    <property type="entry name" value="PRK09496.3-2"/>
    <property type="match status" value="1"/>
</dbReference>
<evidence type="ECO:0000256" key="3">
    <source>
        <dbReference type="ARBA" id="ARBA00022538"/>
    </source>
</evidence>
<keyword evidence="6" id="KW-0406">Ion transport</keyword>
<feature type="domain" description="RCK N-terminal" evidence="7">
    <location>
        <begin position="1"/>
        <end position="121"/>
    </location>
</feature>
<feature type="domain" description="RCK C-terminal" evidence="8">
    <location>
        <begin position="141"/>
        <end position="225"/>
    </location>
</feature>
<dbReference type="PRINTS" id="PR00335">
    <property type="entry name" value="KUPTAKETRKA"/>
</dbReference>
<dbReference type="Gene3D" id="3.30.70.1450">
    <property type="entry name" value="Regulator of K+ conductance, C-terminal domain"/>
    <property type="match status" value="2"/>
</dbReference>
<dbReference type="Pfam" id="PF02254">
    <property type="entry name" value="TrkA_N"/>
    <property type="match status" value="2"/>
</dbReference>
<dbReference type="NCBIfam" id="NF007038">
    <property type="entry name" value="PRK09496.2-6"/>
    <property type="match status" value="1"/>
</dbReference>
<dbReference type="GO" id="GO:0015079">
    <property type="term" value="F:potassium ion transmembrane transporter activity"/>
    <property type="evidence" value="ECO:0007669"/>
    <property type="project" value="InterPro"/>
</dbReference>
<feature type="domain" description="RCK N-terminal" evidence="7">
    <location>
        <begin position="230"/>
        <end position="351"/>
    </location>
</feature>
<keyword evidence="4" id="KW-0630">Potassium</keyword>
<accession>H1DHV2</accession>
<evidence type="ECO:0000256" key="6">
    <source>
        <dbReference type="ARBA" id="ARBA00023065"/>
    </source>
</evidence>
<dbReference type="HOGENOM" id="CLU_046525_0_3_10"/>
<evidence type="ECO:0000256" key="4">
    <source>
        <dbReference type="ARBA" id="ARBA00022958"/>
    </source>
</evidence>
<evidence type="ECO:0000256" key="5">
    <source>
        <dbReference type="ARBA" id="ARBA00023027"/>
    </source>
</evidence>
<dbReference type="GeneID" id="98069401"/>
<dbReference type="AlphaFoldDB" id="H1DHV2"/>
<evidence type="ECO:0000313" key="10">
    <source>
        <dbReference type="Proteomes" id="UP000004892"/>
    </source>
</evidence>
<dbReference type="SUPFAM" id="SSF51735">
    <property type="entry name" value="NAD(P)-binding Rossmann-fold domains"/>
    <property type="match status" value="2"/>
</dbReference>
<keyword evidence="10" id="KW-1185">Reference proteome</keyword>
<dbReference type="Pfam" id="PF02080">
    <property type="entry name" value="TrkA_C"/>
    <property type="match status" value="2"/>
</dbReference>
<dbReference type="Gene3D" id="3.40.50.720">
    <property type="entry name" value="NAD(P)-binding Rossmann-like Domain"/>
    <property type="match status" value="2"/>
</dbReference>
<proteinExistence type="predicted"/>
<protein>
    <recommendedName>
        <fullName evidence="1">Trk system potassium uptake protein TrkA</fullName>
    </recommendedName>
</protein>
<dbReference type="GO" id="GO:0005886">
    <property type="term" value="C:plasma membrane"/>
    <property type="evidence" value="ECO:0007669"/>
    <property type="project" value="InterPro"/>
</dbReference>
<gene>
    <name evidence="9" type="ORF">HMPREF9449_01838</name>
</gene>
<dbReference type="InterPro" id="IPR003148">
    <property type="entry name" value="RCK_N"/>
</dbReference>
<dbReference type="RefSeq" id="WP_009136986.1">
    <property type="nucleotide sequence ID" value="NZ_JH594596.1"/>
</dbReference>
<reference evidence="9 10" key="1">
    <citation type="submission" date="2012-01" db="EMBL/GenBank/DDBJ databases">
        <title>The Genome Sequence of Odoribacter laneus YIT 12061.</title>
        <authorList>
            <consortium name="The Broad Institute Genome Sequencing Platform"/>
            <person name="Earl A."/>
            <person name="Ward D."/>
            <person name="Feldgarden M."/>
            <person name="Gevers D."/>
            <person name="Morotomi M."/>
            <person name="Young S.K."/>
            <person name="Zeng Q."/>
            <person name="Gargeya S."/>
            <person name="Fitzgerald M."/>
            <person name="Haas B."/>
            <person name="Abouelleil A."/>
            <person name="Alvarado L."/>
            <person name="Arachchi H.M."/>
            <person name="Berlin A."/>
            <person name="Chapman S.B."/>
            <person name="Gearin G."/>
            <person name="Goldberg J."/>
            <person name="Griggs A."/>
            <person name="Gujja S."/>
            <person name="Hansen M."/>
            <person name="Heiman D."/>
            <person name="Howarth C."/>
            <person name="Larimer J."/>
            <person name="Lui A."/>
            <person name="MacDonald P.J.P."/>
            <person name="McCowen C."/>
            <person name="Montmayeur A."/>
            <person name="Murphy C."/>
            <person name="Neiman D."/>
            <person name="Pearson M."/>
            <person name="Priest M."/>
            <person name="Roberts A."/>
            <person name="Saif S."/>
            <person name="Shea T."/>
            <person name="Sisk P."/>
            <person name="Stolte C."/>
            <person name="Sykes S."/>
            <person name="Wortman J."/>
            <person name="Nusbaum C."/>
            <person name="Birren B."/>
        </authorList>
    </citation>
    <scope>NUCLEOTIDE SEQUENCE [LARGE SCALE GENOMIC DNA]</scope>
    <source>
        <strain evidence="9 10">YIT 12061</strain>
    </source>
</reference>
<dbReference type="PROSITE" id="PS51201">
    <property type="entry name" value="RCK_N"/>
    <property type="match status" value="2"/>
</dbReference>
<sequence>MNIVIAGAGAVGTHLAKMLSRQEHNILLIDSDPAKIENLESQLDIMSVVGSCTSIGALKDAQVGKCDLYIAVNTSEDQNINSAILAKKLGAKRTIARVNNSEYLESENAEYLRSIGIDTLIYPERLAAEEIVASLKQIGSRQLHEFSDGRLILIGIKLWDNALILNHTLAKMGEVYGADEFRLVAVKRDNRTIIPRGNDTLKYGDLIFVVTKPTFVHNVFALCGKEQFEIKNIVIVGASRIGIKAASLLEKHYNVKIIEKDREKCIQLADRLKSTLIINGDGRDMTLLREEGIKNIDAFISVTHSSETNILSCLLAKKMGVKKSVAEVENIDYIDLAENIGIGTLINTKLIVASHIYRYTMNVDVKHLKFLTFSEAEVFEMEAETGSKITKHQLKDMNFPEGAIIGGVIRGSETIIAKGDVQIQAGDNVVIFALQSAIKKVIKYFQR</sequence>
<dbReference type="InterPro" id="IPR006037">
    <property type="entry name" value="RCK_C"/>
</dbReference>
<dbReference type="InterPro" id="IPR050721">
    <property type="entry name" value="Trk_Ktr_HKT_K-transport"/>
</dbReference>
<dbReference type="PANTHER" id="PTHR43833">
    <property type="entry name" value="POTASSIUM CHANNEL PROTEIN 2-RELATED-RELATED"/>
    <property type="match status" value="1"/>
</dbReference>
<organism evidence="9 10">
    <name type="scientific">Odoribacter laneus YIT 12061</name>
    <dbReference type="NCBI Taxonomy" id="742817"/>
    <lineage>
        <taxon>Bacteria</taxon>
        <taxon>Pseudomonadati</taxon>
        <taxon>Bacteroidota</taxon>
        <taxon>Bacteroidia</taxon>
        <taxon>Bacteroidales</taxon>
        <taxon>Odoribacteraceae</taxon>
        <taxon>Odoribacter</taxon>
    </lineage>
</organism>
<dbReference type="PATRIC" id="fig|742817.3.peg.1956"/>
<dbReference type="eggNOG" id="COG0569">
    <property type="taxonomic scope" value="Bacteria"/>
</dbReference>
<name>H1DHV2_9BACT</name>
<dbReference type="NCBIfam" id="NF007031">
    <property type="entry name" value="PRK09496.1-2"/>
    <property type="match status" value="1"/>
</dbReference>
<dbReference type="InterPro" id="IPR036721">
    <property type="entry name" value="RCK_C_sf"/>
</dbReference>
<evidence type="ECO:0000259" key="7">
    <source>
        <dbReference type="PROSITE" id="PS51201"/>
    </source>
</evidence>
<dbReference type="InterPro" id="IPR006036">
    <property type="entry name" value="K_uptake_TrkA"/>
</dbReference>
<dbReference type="PROSITE" id="PS51202">
    <property type="entry name" value="RCK_C"/>
    <property type="match status" value="2"/>
</dbReference>
<feature type="domain" description="RCK C-terminal" evidence="8">
    <location>
        <begin position="363"/>
        <end position="447"/>
    </location>
</feature>
<evidence type="ECO:0000313" key="9">
    <source>
        <dbReference type="EMBL" id="EHP47231.1"/>
    </source>
</evidence>
<dbReference type="Proteomes" id="UP000004892">
    <property type="component" value="Unassembled WGS sequence"/>
</dbReference>
<dbReference type="PANTHER" id="PTHR43833:SF5">
    <property type="entry name" value="TRK SYSTEM POTASSIUM UPTAKE PROTEIN TRKA"/>
    <property type="match status" value="1"/>
</dbReference>
<keyword evidence="3" id="KW-0633">Potassium transport</keyword>
<dbReference type="InterPro" id="IPR036291">
    <property type="entry name" value="NAD(P)-bd_dom_sf"/>
</dbReference>
<evidence type="ECO:0000256" key="1">
    <source>
        <dbReference type="ARBA" id="ARBA00017378"/>
    </source>
</evidence>
<keyword evidence="5" id="KW-0520">NAD</keyword>
<keyword evidence="2" id="KW-0813">Transport</keyword>